<dbReference type="Pfam" id="PF04457">
    <property type="entry name" value="MJ1316"/>
    <property type="match status" value="1"/>
</dbReference>
<organism evidence="3 4">
    <name type="scientific">Limulus polyphemus</name>
    <name type="common">Atlantic horseshoe crab</name>
    <dbReference type="NCBI Taxonomy" id="6850"/>
    <lineage>
        <taxon>Eukaryota</taxon>
        <taxon>Metazoa</taxon>
        <taxon>Ecdysozoa</taxon>
        <taxon>Arthropoda</taxon>
        <taxon>Chelicerata</taxon>
        <taxon>Merostomata</taxon>
        <taxon>Xiphosura</taxon>
        <taxon>Limulidae</taxon>
        <taxon>Limulus</taxon>
    </lineage>
</organism>
<evidence type="ECO:0000256" key="1">
    <source>
        <dbReference type="PROSITE-ProRule" id="PRU00723"/>
    </source>
</evidence>
<dbReference type="SMART" id="SM00356">
    <property type="entry name" value="ZnF_C3H1"/>
    <property type="match status" value="1"/>
</dbReference>
<accession>A0ABM1BY44</accession>
<dbReference type="PROSITE" id="PS50103">
    <property type="entry name" value="ZF_C3H1"/>
    <property type="match status" value="1"/>
</dbReference>
<gene>
    <name evidence="4" type="primary">LOC106474741</name>
</gene>
<dbReference type="Pfam" id="PF10469">
    <property type="entry name" value="AKAP7_NLS"/>
    <property type="match status" value="1"/>
</dbReference>
<dbReference type="PANTHER" id="PTHR46729">
    <property type="entry name" value="LEUKOCYTE RECEPTOR CLUSTER MEMBER 9"/>
    <property type="match status" value="1"/>
</dbReference>
<dbReference type="InterPro" id="IPR019510">
    <property type="entry name" value="AKAP7-like_phosphoesterase"/>
</dbReference>
<proteinExistence type="predicted"/>
<keyword evidence="1" id="KW-0863">Zinc-finger</keyword>
<name>A0ABM1BY44_LIMPO</name>
<feature type="domain" description="C3H1-type" evidence="2">
    <location>
        <begin position="31"/>
        <end position="58"/>
    </location>
</feature>
<keyword evidence="1" id="KW-0479">Metal-binding</keyword>
<dbReference type="InterPro" id="IPR042653">
    <property type="entry name" value="Leng9"/>
</dbReference>
<sequence length="481" mass="55764">MAEADSVLSFNNFEMEPENVTQISPIIKEELPDKEVCVFYLAGKCRFGAECRNKHEDPAIDLANNSVFSKSKRTTQKPQDRLSKKQKLKLLKQSVEDAETQTTKKPSMKTAVDVISRIQWDDLLCKEYFKVGYLDRFLGIVEKPFLAFDWSDPSIVDNYTLAIPKHRIHYFKYKHKKVWDKNERLDAIFGSTGSDISISDLMKEVDEEEKIMNKKGLEVEEREIDDEMSSIYSDESYSDDSVEVHIQEGAKTGETVTSFCTHASEIKENSDRSRTKSQFESYHNNIQPNFFIAVRLTEPDVLDKILEVRDHIQSLEPVLKECCMNRETFHLTLSMLHLESVAEINQASRAIHLIKDELCDFINPHIELQLRGLDNFEQRVVYVCVENQPSFITFVEKVQQLLEREGVTLANNFSFVPHVTLLKVNRPVSRLRRTKYIDPSLYLKFAQNHFGSMKIDNIHLCEIGDHRRKDGFYQCVTQLTL</sequence>
<feature type="zinc finger region" description="C3H1-type" evidence="1">
    <location>
        <begin position="31"/>
        <end position="58"/>
    </location>
</feature>
<reference evidence="4" key="1">
    <citation type="submission" date="2025-08" db="UniProtKB">
        <authorList>
            <consortium name="RefSeq"/>
        </authorList>
    </citation>
    <scope>IDENTIFICATION</scope>
    <source>
        <tissue evidence="4">Muscle</tissue>
    </source>
</reference>
<dbReference type="Proteomes" id="UP000694941">
    <property type="component" value="Unplaced"/>
</dbReference>
<dbReference type="InterPro" id="IPR009097">
    <property type="entry name" value="Cyclic_Pdiesterase"/>
</dbReference>
<dbReference type="GeneID" id="106474741"/>
<dbReference type="PANTHER" id="PTHR46729:SF1">
    <property type="entry name" value="LEUKOCYTE RECEPTOR CLUSTER MEMBER 9"/>
    <property type="match status" value="1"/>
</dbReference>
<dbReference type="SUPFAM" id="SSF55144">
    <property type="entry name" value="LigT-like"/>
    <property type="match status" value="1"/>
</dbReference>
<keyword evidence="1" id="KW-0862">Zinc</keyword>
<dbReference type="InterPro" id="IPR040459">
    <property type="entry name" value="MJ1316"/>
</dbReference>
<dbReference type="Gene3D" id="4.10.1000.10">
    <property type="entry name" value="Zinc finger, CCCH-type"/>
    <property type="match status" value="1"/>
</dbReference>
<evidence type="ECO:0000259" key="2">
    <source>
        <dbReference type="PROSITE" id="PS50103"/>
    </source>
</evidence>
<dbReference type="RefSeq" id="XP_013790887.1">
    <property type="nucleotide sequence ID" value="XM_013935433.2"/>
</dbReference>
<protein>
    <submittedName>
        <fullName evidence="4">Uncharacterized protein LOC106474741</fullName>
    </submittedName>
</protein>
<evidence type="ECO:0000313" key="3">
    <source>
        <dbReference type="Proteomes" id="UP000694941"/>
    </source>
</evidence>
<keyword evidence="3" id="KW-1185">Reference proteome</keyword>
<evidence type="ECO:0000313" key="4">
    <source>
        <dbReference type="RefSeq" id="XP_013790887.1"/>
    </source>
</evidence>
<dbReference type="InterPro" id="IPR000571">
    <property type="entry name" value="Znf_CCCH"/>
</dbReference>
<dbReference type="Gene3D" id="3.90.1140.10">
    <property type="entry name" value="Cyclic phosphodiesterase"/>
    <property type="match status" value="1"/>
</dbReference>